<evidence type="ECO:0000256" key="1">
    <source>
        <dbReference type="SAM" id="MobiDB-lite"/>
    </source>
</evidence>
<dbReference type="EMBL" id="JAWDGP010008023">
    <property type="protein sequence ID" value="KAK3697092.1"/>
    <property type="molecule type" value="Genomic_DNA"/>
</dbReference>
<evidence type="ECO:0000313" key="3">
    <source>
        <dbReference type="EMBL" id="KAK3697092.1"/>
    </source>
</evidence>
<comment type="caution">
    <text evidence="3">The sequence shown here is derived from an EMBL/GenBank/DDBJ whole genome shotgun (WGS) entry which is preliminary data.</text>
</comment>
<keyword evidence="4" id="KW-1185">Reference proteome</keyword>
<reference evidence="3" key="1">
    <citation type="journal article" date="2023" name="G3 (Bethesda)">
        <title>A reference genome for the long-term kleptoplast-retaining sea slug Elysia crispata morphotype clarki.</title>
        <authorList>
            <person name="Eastman K.E."/>
            <person name="Pendleton A.L."/>
            <person name="Shaikh M.A."/>
            <person name="Suttiyut T."/>
            <person name="Ogas R."/>
            <person name="Tomko P."/>
            <person name="Gavelis G."/>
            <person name="Widhalm J.R."/>
            <person name="Wisecaver J.H."/>
        </authorList>
    </citation>
    <scope>NUCLEOTIDE SEQUENCE</scope>
    <source>
        <strain evidence="3">ECLA1</strain>
    </source>
</reference>
<feature type="signal peptide" evidence="2">
    <location>
        <begin position="1"/>
        <end position="21"/>
    </location>
</feature>
<accession>A0AAE1CIX8</accession>
<feature type="chain" id="PRO_5042197495" evidence="2">
    <location>
        <begin position="22"/>
        <end position="113"/>
    </location>
</feature>
<dbReference type="Proteomes" id="UP001283361">
    <property type="component" value="Unassembled WGS sequence"/>
</dbReference>
<proteinExistence type="predicted"/>
<protein>
    <submittedName>
        <fullName evidence="3">Uncharacterized protein</fullName>
    </submittedName>
</protein>
<keyword evidence="2" id="KW-0732">Signal</keyword>
<feature type="region of interest" description="Disordered" evidence="1">
    <location>
        <begin position="86"/>
        <end position="113"/>
    </location>
</feature>
<organism evidence="3 4">
    <name type="scientific">Elysia crispata</name>
    <name type="common">lettuce slug</name>
    <dbReference type="NCBI Taxonomy" id="231223"/>
    <lineage>
        <taxon>Eukaryota</taxon>
        <taxon>Metazoa</taxon>
        <taxon>Spiralia</taxon>
        <taxon>Lophotrochozoa</taxon>
        <taxon>Mollusca</taxon>
        <taxon>Gastropoda</taxon>
        <taxon>Heterobranchia</taxon>
        <taxon>Euthyneura</taxon>
        <taxon>Panpulmonata</taxon>
        <taxon>Sacoglossa</taxon>
        <taxon>Placobranchoidea</taxon>
        <taxon>Plakobranchidae</taxon>
        <taxon>Elysia</taxon>
    </lineage>
</organism>
<evidence type="ECO:0000313" key="4">
    <source>
        <dbReference type="Proteomes" id="UP001283361"/>
    </source>
</evidence>
<dbReference type="AlphaFoldDB" id="A0AAE1CIX8"/>
<feature type="compositionally biased region" description="Basic and acidic residues" evidence="1">
    <location>
        <begin position="86"/>
        <end position="101"/>
    </location>
</feature>
<name>A0AAE1CIX8_9GAST</name>
<sequence>MAKGIIKIFVAALCLYGFTNAQGELGSKLDDFSSSRTTQRNAEAAAGSTNFKLYCTYSSLSAFTLTGPAWEVTEMRGTAFFGGETCPEKGRGNGDWPDGKDSCSQSQLTYCDD</sequence>
<gene>
    <name evidence="3" type="ORF">RRG08_019275</name>
</gene>
<evidence type="ECO:0000256" key="2">
    <source>
        <dbReference type="SAM" id="SignalP"/>
    </source>
</evidence>
<feature type="compositionally biased region" description="Polar residues" evidence="1">
    <location>
        <begin position="102"/>
        <end position="113"/>
    </location>
</feature>